<gene>
    <name evidence="3" type="ORF">F3Y22_tig00116994pilonHSYRG00118</name>
</gene>
<dbReference type="GO" id="GO:0046854">
    <property type="term" value="P:phosphatidylinositol phosphate biosynthetic process"/>
    <property type="evidence" value="ECO:0007669"/>
    <property type="project" value="TreeGrafter"/>
</dbReference>
<dbReference type="InterPro" id="IPR027484">
    <property type="entry name" value="PInositol-4-P-5-kinase_N"/>
</dbReference>
<name>A0A6A2WGC4_HIBSY</name>
<keyword evidence="1" id="KW-0808">Transferase</keyword>
<dbReference type="InterPro" id="IPR002498">
    <property type="entry name" value="PInositol-4-P-4/5-kinase_core"/>
</dbReference>
<feature type="domain" description="PIPK" evidence="2">
    <location>
        <begin position="295"/>
        <end position="510"/>
    </location>
</feature>
<proteinExistence type="predicted"/>
<evidence type="ECO:0000256" key="1">
    <source>
        <dbReference type="ARBA" id="ARBA00022777"/>
    </source>
</evidence>
<dbReference type="PANTHER" id="PTHR45748:SF7">
    <property type="entry name" value="1-PHOSPHATIDYLINOSITOL 3-PHOSPHATE 5-KINASE-RELATED"/>
    <property type="match status" value="1"/>
</dbReference>
<dbReference type="AlphaFoldDB" id="A0A6A2WGC4"/>
<evidence type="ECO:0000313" key="4">
    <source>
        <dbReference type="Proteomes" id="UP000436088"/>
    </source>
</evidence>
<keyword evidence="1" id="KW-0418">Kinase</keyword>
<reference evidence="3" key="1">
    <citation type="submission" date="2019-09" db="EMBL/GenBank/DDBJ databases">
        <title>Draft genome information of white flower Hibiscus syriacus.</title>
        <authorList>
            <person name="Kim Y.-M."/>
        </authorList>
    </citation>
    <scope>NUCLEOTIDE SEQUENCE [LARGE SCALE GENOMIC DNA]</scope>
    <source>
        <strain evidence="3">YM2019G1</strain>
    </source>
</reference>
<dbReference type="SMART" id="SM00330">
    <property type="entry name" value="PIPKc"/>
    <property type="match status" value="1"/>
</dbReference>
<dbReference type="Gene3D" id="3.30.800.10">
    <property type="entry name" value="Phosphatidylinositol Phosphate Kinase II Beta"/>
    <property type="match status" value="1"/>
</dbReference>
<dbReference type="SUPFAM" id="SSF56104">
    <property type="entry name" value="SAICAR synthase-like"/>
    <property type="match status" value="1"/>
</dbReference>
<sequence>MKKLTFAYGFTVEKKRMKKRTKLENHRPRNCFSNSVSGHEEKSIVDIEKLKDMDMSEHGKLSESGDSPVVDAKLNANRVMSEGLFPVQENLSDTLDATWTGEIHRGPVLSKKNSFSLPDIASVDLEDRSEVKIVPKVYGSPSPALFSIGSENMEEFVSWLKMPFLSFYRSSNKIFFGSSSKLDALNVYDQFNISSFRELELQGGARLLLPVGVNDTFIPVYDDELTSSISYALVPPEYHFQISDNGDRPKDWGESMSSLSIDSVYSQSFHSVDDMPFDPHRSFCLAYDSTRTRSSLIMDPPSSMKSLHVRVSFGDDGSDKVKYTVTRYYAKWVERAMFSLQRPWTNGLSLNMSQRQLESFTKFAPKYFKYLSEAIRSRSPTGLAKVLCVYQVMTKQLKGGKESRINVLVMENLLFRRSVTRLYDLKGSSRSRYNPDYSGSNKVLLGQNLTESIPTNPILVGNKAKRLLERAVWNDTAFLAVSFKSLLRVSMHGDPFNHKDLVAMFGNWFICCNWNMKRKRAYYRH</sequence>
<protein>
    <submittedName>
        <fullName evidence="3">Phosphatidylinositol-4-phosphate 5-kinase family protein</fullName>
    </submittedName>
</protein>
<dbReference type="GO" id="GO:0000285">
    <property type="term" value="F:1-phosphatidylinositol-3-phosphate 5-kinase activity"/>
    <property type="evidence" value="ECO:0007669"/>
    <property type="project" value="TreeGrafter"/>
</dbReference>
<keyword evidence="4" id="KW-1185">Reference proteome</keyword>
<dbReference type="GO" id="GO:0010008">
    <property type="term" value="C:endosome membrane"/>
    <property type="evidence" value="ECO:0007669"/>
    <property type="project" value="TreeGrafter"/>
</dbReference>
<evidence type="ECO:0000259" key="2">
    <source>
        <dbReference type="SMART" id="SM00330"/>
    </source>
</evidence>
<dbReference type="PANTHER" id="PTHR45748">
    <property type="entry name" value="1-PHOSPHATIDYLINOSITOL 3-PHOSPHATE 5-KINASE-RELATED"/>
    <property type="match status" value="1"/>
</dbReference>
<dbReference type="Gene3D" id="3.30.810.10">
    <property type="entry name" value="2-Layer Sandwich"/>
    <property type="match status" value="1"/>
</dbReference>
<comment type="caution">
    <text evidence="3">The sequence shown here is derived from an EMBL/GenBank/DDBJ whole genome shotgun (WGS) entry which is preliminary data.</text>
</comment>
<dbReference type="Proteomes" id="UP000436088">
    <property type="component" value="Unassembled WGS sequence"/>
</dbReference>
<dbReference type="EMBL" id="VEPZ02001759">
    <property type="protein sequence ID" value="KAE8657508.1"/>
    <property type="molecule type" value="Genomic_DNA"/>
</dbReference>
<evidence type="ECO:0000313" key="3">
    <source>
        <dbReference type="EMBL" id="KAE8657508.1"/>
    </source>
</evidence>
<organism evidence="3 4">
    <name type="scientific">Hibiscus syriacus</name>
    <name type="common">Rose of Sharon</name>
    <dbReference type="NCBI Taxonomy" id="106335"/>
    <lineage>
        <taxon>Eukaryota</taxon>
        <taxon>Viridiplantae</taxon>
        <taxon>Streptophyta</taxon>
        <taxon>Embryophyta</taxon>
        <taxon>Tracheophyta</taxon>
        <taxon>Spermatophyta</taxon>
        <taxon>Magnoliopsida</taxon>
        <taxon>eudicotyledons</taxon>
        <taxon>Gunneridae</taxon>
        <taxon>Pentapetalae</taxon>
        <taxon>rosids</taxon>
        <taxon>malvids</taxon>
        <taxon>Malvales</taxon>
        <taxon>Malvaceae</taxon>
        <taxon>Malvoideae</taxon>
        <taxon>Hibiscus</taxon>
    </lineage>
</organism>
<dbReference type="Pfam" id="PF01504">
    <property type="entry name" value="PIP5K"/>
    <property type="match status" value="1"/>
</dbReference>
<dbReference type="InterPro" id="IPR027483">
    <property type="entry name" value="PInositol-4-P-4/5-kinase_C_sf"/>
</dbReference>
<accession>A0A6A2WGC4</accession>